<dbReference type="SMART" id="SM00382">
    <property type="entry name" value="AAA"/>
    <property type="match status" value="1"/>
</dbReference>
<dbReference type="OrthoDB" id="2115716at2759"/>
<dbReference type="AlphaFoldDB" id="A0A8S0W7D2"/>
<dbReference type="CDD" id="cd19481">
    <property type="entry name" value="RecA-like_protease"/>
    <property type="match status" value="1"/>
</dbReference>
<dbReference type="InterPro" id="IPR003593">
    <property type="entry name" value="AAA+_ATPase"/>
</dbReference>
<dbReference type="GO" id="GO:0005634">
    <property type="term" value="C:nucleus"/>
    <property type="evidence" value="ECO:0007669"/>
    <property type="project" value="TreeGrafter"/>
</dbReference>
<keyword evidence="4" id="KW-1185">Reference proteome</keyword>
<evidence type="ECO:0000256" key="1">
    <source>
        <dbReference type="SAM" id="MobiDB-lite"/>
    </source>
</evidence>
<organism evidence="3 4">
    <name type="scientific">Cyclocybe aegerita</name>
    <name type="common">Black poplar mushroom</name>
    <name type="synonym">Agrocybe aegerita</name>
    <dbReference type="NCBI Taxonomy" id="1973307"/>
    <lineage>
        <taxon>Eukaryota</taxon>
        <taxon>Fungi</taxon>
        <taxon>Dikarya</taxon>
        <taxon>Basidiomycota</taxon>
        <taxon>Agaricomycotina</taxon>
        <taxon>Agaricomycetes</taxon>
        <taxon>Agaricomycetidae</taxon>
        <taxon>Agaricales</taxon>
        <taxon>Agaricineae</taxon>
        <taxon>Bolbitiaceae</taxon>
        <taxon>Cyclocybe</taxon>
    </lineage>
</organism>
<evidence type="ECO:0000259" key="2">
    <source>
        <dbReference type="SMART" id="SM00382"/>
    </source>
</evidence>
<dbReference type="GO" id="GO:0016887">
    <property type="term" value="F:ATP hydrolysis activity"/>
    <property type="evidence" value="ECO:0007669"/>
    <property type="project" value="InterPro"/>
</dbReference>
<dbReference type="PANTHER" id="PTHR23077">
    <property type="entry name" value="AAA-FAMILY ATPASE"/>
    <property type="match status" value="1"/>
</dbReference>
<dbReference type="SUPFAM" id="SSF52540">
    <property type="entry name" value="P-loop containing nucleoside triphosphate hydrolases"/>
    <property type="match status" value="1"/>
</dbReference>
<feature type="domain" description="AAA+ ATPase" evidence="2">
    <location>
        <begin position="233"/>
        <end position="359"/>
    </location>
</feature>
<feature type="region of interest" description="Disordered" evidence="1">
    <location>
        <begin position="593"/>
        <end position="626"/>
    </location>
</feature>
<evidence type="ECO:0000313" key="4">
    <source>
        <dbReference type="Proteomes" id="UP000467700"/>
    </source>
</evidence>
<dbReference type="PANTHER" id="PTHR23077:SF132">
    <property type="entry name" value="ATP-DEPENDENT ZN PROTEASE"/>
    <property type="match status" value="1"/>
</dbReference>
<dbReference type="GO" id="GO:0042254">
    <property type="term" value="P:ribosome biogenesis"/>
    <property type="evidence" value="ECO:0007669"/>
    <property type="project" value="TreeGrafter"/>
</dbReference>
<accession>A0A8S0W7D2</accession>
<comment type="caution">
    <text evidence="3">The sequence shown here is derived from an EMBL/GenBank/DDBJ whole genome shotgun (WGS) entry which is preliminary data.</text>
</comment>
<proteinExistence type="predicted"/>
<evidence type="ECO:0000313" key="3">
    <source>
        <dbReference type="EMBL" id="CAA7260036.1"/>
    </source>
</evidence>
<dbReference type="GO" id="GO:1990275">
    <property type="term" value="F:preribosome binding"/>
    <property type="evidence" value="ECO:0007669"/>
    <property type="project" value="TreeGrafter"/>
</dbReference>
<gene>
    <name evidence="3" type="ORF">AAE3_LOCUS2348</name>
</gene>
<name>A0A8S0W7D2_CYCAE</name>
<protein>
    <recommendedName>
        <fullName evidence="2">AAA+ ATPase domain-containing protein</fullName>
    </recommendedName>
</protein>
<sequence>MAPPHINDAEEFVNIWIPGRDLPCSPGEHQGDKDFYKQWIERASAPTSIPSITGADALSRLYPNHSLVMTQDYGINLLGFPAAQLTPLEKTPLITNLFFIPLSRSVGIPGILVDNVEFGAFKLVWQQYEYVVYTVQYPQGFGVYTQYFVLHEGPQEVSRLLLSASGAWSDELHDEIWIFNQGFWQKDHGLWLEVQKADWKDVILKDEFKKALQKDVYGFFASESIYKELAIPWKRGLLMYGPPGNGKTISLKTIMKTCGEKGFAPLYVKSFQSWGGEEMSMAAVFNKARQLAPCVIILEDLDSLINDQNRSFFLNQLDGLDGNDGLLIIGTTNHFDRLDPGLSARPSRFDRKYKFDDPDVFERKLYAQYWQKKLASNKEIDLSDALVDEVAKMTEGFSFAYLKEAFVSSLVTYAGLEGDKPPFAGVLKGQIESLRKGLEKSFSPYVIFPPHKPQFQPSNFVDQTQHPPQSTQGNRRDIRTLLDALSDAAPPVDPRARIYQTPSPCAVPQVQHKDIRALLDALSDSLASLDIPAVRLYDSTPHSAPSRLSQAAHDAERDIRAITQRINTQIERRYHHQHSTSAVETQRNYAAVPAPGNLMPSTQLNGPPTTDVSPFHGTHHVGPNPA</sequence>
<dbReference type="InterPro" id="IPR027417">
    <property type="entry name" value="P-loop_NTPase"/>
</dbReference>
<dbReference type="Proteomes" id="UP000467700">
    <property type="component" value="Unassembled WGS sequence"/>
</dbReference>
<dbReference type="GO" id="GO:0003723">
    <property type="term" value="F:RNA binding"/>
    <property type="evidence" value="ECO:0007669"/>
    <property type="project" value="TreeGrafter"/>
</dbReference>
<reference evidence="3 4" key="1">
    <citation type="submission" date="2020-01" db="EMBL/GenBank/DDBJ databases">
        <authorList>
            <person name="Gupta K D."/>
        </authorList>
    </citation>
    <scope>NUCLEOTIDE SEQUENCE [LARGE SCALE GENOMIC DNA]</scope>
</reference>
<feature type="compositionally biased region" description="Polar residues" evidence="1">
    <location>
        <begin position="599"/>
        <end position="612"/>
    </location>
</feature>
<dbReference type="InterPro" id="IPR050168">
    <property type="entry name" value="AAA_ATPase_domain"/>
</dbReference>
<dbReference type="GO" id="GO:0005524">
    <property type="term" value="F:ATP binding"/>
    <property type="evidence" value="ECO:0007669"/>
    <property type="project" value="InterPro"/>
</dbReference>
<dbReference type="Pfam" id="PF00004">
    <property type="entry name" value="AAA"/>
    <property type="match status" value="1"/>
</dbReference>
<dbReference type="Gene3D" id="1.10.8.60">
    <property type="match status" value="1"/>
</dbReference>
<dbReference type="InterPro" id="IPR003959">
    <property type="entry name" value="ATPase_AAA_core"/>
</dbReference>
<dbReference type="EMBL" id="CACVBS010000028">
    <property type="protein sequence ID" value="CAA7260036.1"/>
    <property type="molecule type" value="Genomic_DNA"/>
</dbReference>
<dbReference type="Gene3D" id="3.40.50.300">
    <property type="entry name" value="P-loop containing nucleotide triphosphate hydrolases"/>
    <property type="match status" value="1"/>
</dbReference>